<keyword evidence="5" id="KW-0997">Cell inner membrane</keyword>
<dbReference type="EMBL" id="JAJSOJ010000010">
    <property type="protein sequence ID" value="MCE0742843.1"/>
    <property type="molecule type" value="Genomic_DNA"/>
</dbReference>
<comment type="subcellular location">
    <subcellularLocation>
        <location evidence="1">Cell inner membrane</location>
    </subcellularLocation>
</comment>
<feature type="domain" description="T2SS protein K first SAM-like" evidence="11">
    <location>
        <begin position="106"/>
        <end position="194"/>
    </location>
</feature>
<keyword evidence="9 10" id="KW-0472">Membrane</keyword>
<proteinExistence type="inferred from homology"/>
<dbReference type="RefSeq" id="WP_232876361.1">
    <property type="nucleotide sequence ID" value="NZ_JAJSOJ010000010.1"/>
</dbReference>
<keyword evidence="7" id="KW-0653">Protein transport</keyword>
<evidence type="ECO:0000259" key="11">
    <source>
        <dbReference type="Pfam" id="PF21687"/>
    </source>
</evidence>
<dbReference type="Gene3D" id="1.10.40.60">
    <property type="entry name" value="EpsJ-like"/>
    <property type="match status" value="1"/>
</dbReference>
<evidence type="ECO:0000256" key="1">
    <source>
        <dbReference type="ARBA" id="ARBA00004533"/>
    </source>
</evidence>
<evidence type="ECO:0000256" key="2">
    <source>
        <dbReference type="ARBA" id="ARBA00007246"/>
    </source>
</evidence>
<evidence type="ECO:0000256" key="5">
    <source>
        <dbReference type="ARBA" id="ARBA00022519"/>
    </source>
</evidence>
<dbReference type="InterPro" id="IPR005628">
    <property type="entry name" value="GspK"/>
</dbReference>
<keyword evidence="6 10" id="KW-0812">Transmembrane</keyword>
<keyword evidence="4" id="KW-1003">Cell membrane</keyword>
<evidence type="ECO:0000256" key="8">
    <source>
        <dbReference type="ARBA" id="ARBA00022989"/>
    </source>
</evidence>
<keyword evidence="8 10" id="KW-1133">Transmembrane helix</keyword>
<dbReference type="Pfam" id="PF21687">
    <property type="entry name" value="T2SSK_1st"/>
    <property type="match status" value="1"/>
</dbReference>
<accession>A0ABS8VU98</accession>
<keyword evidence="13" id="KW-1185">Reference proteome</keyword>
<dbReference type="PANTHER" id="PTHR38831:SF2">
    <property type="entry name" value="TYPE II SECRETION SYSTEM PROTEIN K"/>
    <property type="match status" value="1"/>
</dbReference>
<feature type="transmembrane region" description="Helical" evidence="10">
    <location>
        <begin position="18"/>
        <end position="37"/>
    </location>
</feature>
<dbReference type="PANTHER" id="PTHR38831">
    <property type="entry name" value="TYPE II SECRETION SYSTEM PROTEIN K"/>
    <property type="match status" value="1"/>
</dbReference>
<evidence type="ECO:0000313" key="12">
    <source>
        <dbReference type="EMBL" id="MCE0742843.1"/>
    </source>
</evidence>
<gene>
    <name evidence="12" type="ORF">LWC05_02910</name>
</gene>
<evidence type="ECO:0000313" key="13">
    <source>
        <dbReference type="Proteomes" id="UP001521074"/>
    </source>
</evidence>
<dbReference type="InterPro" id="IPR049031">
    <property type="entry name" value="T2SSK_SAM-like_1st"/>
</dbReference>
<protein>
    <submittedName>
        <fullName evidence="12">Type II secretion system protein GspK</fullName>
    </submittedName>
</protein>
<keyword evidence="3" id="KW-0813">Transport</keyword>
<name>A0ABS8VU98_9PROT</name>
<evidence type="ECO:0000256" key="4">
    <source>
        <dbReference type="ARBA" id="ARBA00022475"/>
    </source>
</evidence>
<evidence type="ECO:0000256" key="7">
    <source>
        <dbReference type="ARBA" id="ARBA00022927"/>
    </source>
</evidence>
<evidence type="ECO:0000256" key="3">
    <source>
        <dbReference type="ARBA" id="ARBA00022448"/>
    </source>
</evidence>
<dbReference type="InterPro" id="IPR038072">
    <property type="entry name" value="GspK_central_sf"/>
</dbReference>
<reference evidence="12 13" key="1">
    <citation type="submission" date="2021-12" db="EMBL/GenBank/DDBJ databases">
        <title>Genome sequence of Acetobacter sicerae DmPark20a_162.</title>
        <authorList>
            <person name="Chaston J.M."/>
        </authorList>
    </citation>
    <scope>NUCLEOTIDE SEQUENCE [LARGE SCALE GENOMIC DNA]</scope>
    <source>
        <strain evidence="12 13">DmPark20a_162</strain>
    </source>
</reference>
<comment type="caution">
    <text evidence="12">The sequence shown here is derived from an EMBL/GenBank/DDBJ whole genome shotgun (WGS) entry which is preliminary data.</text>
</comment>
<organism evidence="12 13">
    <name type="scientific">Acetobacter sicerae</name>
    <dbReference type="NCBI Taxonomy" id="85325"/>
    <lineage>
        <taxon>Bacteria</taxon>
        <taxon>Pseudomonadati</taxon>
        <taxon>Pseudomonadota</taxon>
        <taxon>Alphaproteobacteria</taxon>
        <taxon>Acetobacterales</taxon>
        <taxon>Acetobacteraceae</taxon>
        <taxon>Acetobacter</taxon>
    </lineage>
</organism>
<dbReference type="SUPFAM" id="SSF158544">
    <property type="entry name" value="GspK insert domain-like"/>
    <property type="match status" value="1"/>
</dbReference>
<evidence type="ECO:0000256" key="10">
    <source>
        <dbReference type="SAM" id="Phobius"/>
    </source>
</evidence>
<dbReference type="Proteomes" id="UP001521074">
    <property type="component" value="Unassembled WGS sequence"/>
</dbReference>
<evidence type="ECO:0000256" key="6">
    <source>
        <dbReference type="ARBA" id="ARBA00022692"/>
    </source>
</evidence>
<evidence type="ECO:0000256" key="9">
    <source>
        <dbReference type="ARBA" id="ARBA00023136"/>
    </source>
</evidence>
<sequence>MRITGEAIAEDRCHDRGFALLSVLFVLGFVALLISQVTANGRMETHIAEAALLRARIESAADSGVQLALFHLAASGEKRWTPDGIVRKLTDENGIEIKLRIVADDGKINPSNAAHPLLSAMLTECGASESSAAKIADEIVDWRQQDQKGEVLARYRQGNHDFGPSEHAFYSIADFRLVLGMTPSLIECLEPHLSFTQSTQPDYGSHDVFVRTAVKMSLNGALEEQFAALGRKQSYRTEDTQEVIVDSIASFGKGELHRRVFLTLSPQTSARPFEIKREISVPLSD</sequence>
<comment type="similarity">
    <text evidence="2">Belongs to the GSP K family.</text>
</comment>